<reference evidence="1 2" key="1">
    <citation type="journal article" date="2019" name="Int. J. Syst. Evol. Microbiol.">
        <title>The Global Catalogue of Microorganisms (GCM) 10K type strain sequencing project: providing services to taxonomists for standard genome sequencing and annotation.</title>
        <authorList>
            <consortium name="The Broad Institute Genomics Platform"/>
            <consortium name="The Broad Institute Genome Sequencing Center for Infectious Disease"/>
            <person name="Wu L."/>
            <person name="Ma J."/>
        </authorList>
    </citation>
    <scope>NUCLEOTIDE SEQUENCE [LARGE SCALE GENOMIC DNA]</scope>
    <source>
        <strain evidence="1 2">JCM 6924</strain>
    </source>
</reference>
<dbReference type="NCBIfam" id="NF005924">
    <property type="entry name" value="PRK07937.1"/>
    <property type="match status" value="1"/>
</dbReference>
<protein>
    <submittedName>
        <fullName evidence="1">Thiolase domain-containing protein</fullName>
    </submittedName>
</protein>
<evidence type="ECO:0000313" key="1">
    <source>
        <dbReference type="EMBL" id="GAA2515171.1"/>
    </source>
</evidence>
<dbReference type="InterPro" id="IPR016039">
    <property type="entry name" value="Thiolase-like"/>
</dbReference>
<dbReference type="PIRSF" id="PIRSF000429">
    <property type="entry name" value="Ac-CoA_Ac_transf"/>
    <property type="match status" value="1"/>
</dbReference>
<sequence length="354" mass="37526">MTSAPPHREIAVVAFAQTVHRRTSDELSEVEMLMPVLHEVLDRTGLKTADIDFTCSGSSDYLAGRAFSFTLALDGVGAWPPISESHVEMDGAWALYEAWTKLLTGDADTALVYAYGKSSPGPVRDVLTRQLDPYYVAPLWPDSVALAALQAQALIDTGAADEPALAAVAARNRENAAANPHAQLRHRVPQGDYLVRPLRTGDCPPIGDGAAAVILAAGDRARALCARPAWIRGIDHRIEAHGLGVRDLTDSPSTRLAAERAGAFARPVDTAELHAPFTAQEIVLRRALRLGDDVTVNPSGGALAAHPIMAAGLIRLGEAAARIHRGASDRALAHATSGPCLQQNLVAVLEGEPR</sequence>
<evidence type="ECO:0000313" key="2">
    <source>
        <dbReference type="Proteomes" id="UP001501095"/>
    </source>
</evidence>
<dbReference type="Gene3D" id="3.40.47.10">
    <property type="match status" value="1"/>
</dbReference>
<dbReference type="EMBL" id="BAAATM010000001">
    <property type="protein sequence ID" value="GAA2515171.1"/>
    <property type="molecule type" value="Genomic_DNA"/>
</dbReference>
<gene>
    <name evidence="1" type="ORF">GCM10010423_02950</name>
</gene>
<dbReference type="SUPFAM" id="SSF53901">
    <property type="entry name" value="Thiolase-like"/>
    <property type="match status" value="1"/>
</dbReference>
<dbReference type="RefSeq" id="WP_344532939.1">
    <property type="nucleotide sequence ID" value="NZ_BAAATM010000001.1"/>
</dbReference>
<proteinExistence type="predicted"/>
<dbReference type="PANTHER" id="PTHR42870">
    <property type="entry name" value="ACETYL-COA C-ACETYLTRANSFERASE"/>
    <property type="match status" value="1"/>
</dbReference>
<keyword evidence="2" id="KW-1185">Reference proteome</keyword>
<name>A0ABN3N6L4_9ACTN</name>
<dbReference type="InterPro" id="IPR002155">
    <property type="entry name" value="Thiolase"/>
</dbReference>
<comment type="caution">
    <text evidence="1">The sequence shown here is derived from an EMBL/GenBank/DDBJ whole genome shotgun (WGS) entry which is preliminary data.</text>
</comment>
<organism evidence="1 2">
    <name type="scientific">Streptomyces levis</name>
    <dbReference type="NCBI Taxonomy" id="285566"/>
    <lineage>
        <taxon>Bacteria</taxon>
        <taxon>Bacillati</taxon>
        <taxon>Actinomycetota</taxon>
        <taxon>Actinomycetes</taxon>
        <taxon>Kitasatosporales</taxon>
        <taxon>Streptomycetaceae</taxon>
        <taxon>Streptomyces</taxon>
    </lineage>
</organism>
<dbReference type="Proteomes" id="UP001501095">
    <property type="component" value="Unassembled WGS sequence"/>
</dbReference>
<accession>A0ABN3N6L4</accession>
<dbReference type="PANTHER" id="PTHR42870:SF1">
    <property type="entry name" value="NON-SPECIFIC LIPID-TRANSFER PROTEIN-LIKE 2"/>
    <property type="match status" value="1"/>
</dbReference>